<evidence type="ECO:0000313" key="2">
    <source>
        <dbReference type="Proteomes" id="UP001060085"/>
    </source>
</evidence>
<sequence>MELKLQTSPHQSVVNGPLFLPHKSYKVEREVRNIQRDAGDIQGDEERDEVMAESEKIAEVAVRNVVRIVRRSRSTKGVYKET</sequence>
<protein>
    <submittedName>
        <fullName evidence="1">Uncharacterized protein</fullName>
    </submittedName>
</protein>
<dbReference type="Proteomes" id="UP001060085">
    <property type="component" value="Linkage Group LG03"/>
</dbReference>
<gene>
    <name evidence="1" type="ORF">M9H77_13875</name>
</gene>
<accession>A0ACC0BLP0</accession>
<evidence type="ECO:0000313" key="1">
    <source>
        <dbReference type="EMBL" id="KAI5673511.1"/>
    </source>
</evidence>
<proteinExistence type="predicted"/>
<comment type="caution">
    <text evidence="1">The sequence shown here is derived from an EMBL/GenBank/DDBJ whole genome shotgun (WGS) entry which is preliminary data.</text>
</comment>
<dbReference type="EMBL" id="CM044703">
    <property type="protein sequence ID" value="KAI5673511.1"/>
    <property type="molecule type" value="Genomic_DNA"/>
</dbReference>
<keyword evidence="2" id="KW-1185">Reference proteome</keyword>
<reference evidence="2" key="1">
    <citation type="journal article" date="2023" name="Nat. Plants">
        <title>Single-cell RNA sequencing provides a high-resolution roadmap for understanding the multicellular compartmentation of specialized metabolism.</title>
        <authorList>
            <person name="Sun S."/>
            <person name="Shen X."/>
            <person name="Li Y."/>
            <person name="Li Y."/>
            <person name="Wang S."/>
            <person name="Li R."/>
            <person name="Zhang H."/>
            <person name="Shen G."/>
            <person name="Guo B."/>
            <person name="Wei J."/>
            <person name="Xu J."/>
            <person name="St-Pierre B."/>
            <person name="Chen S."/>
            <person name="Sun C."/>
        </authorList>
    </citation>
    <scope>NUCLEOTIDE SEQUENCE [LARGE SCALE GENOMIC DNA]</scope>
</reference>
<organism evidence="1 2">
    <name type="scientific">Catharanthus roseus</name>
    <name type="common">Madagascar periwinkle</name>
    <name type="synonym">Vinca rosea</name>
    <dbReference type="NCBI Taxonomy" id="4058"/>
    <lineage>
        <taxon>Eukaryota</taxon>
        <taxon>Viridiplantae</taxon>
        <taxon>Streptophyta</taxon>
        <taxon>Embryophyta</taxon>
        <taxon>Tracheophyta</taxon>
        <taxon>Spermatophyta</taxon>
        <taxon>Magnoliopsida</taxon>
        <taxon>eudicotyledons</taxon>
        <taxon>Gunneridae</taxon>
        <taxon>Pentapetalae</taxon>
        <taxon>asterids</taxon>
        <taxon>lamiids</taxon>
        <taxon>Gentianales</taxon>
        <taxon>Apocynaceae</taxon>
        <taxon>Rauvolfioideae</taxon>
        <taxon>Vinceae</taxon>
        <taxon>Catharanthinae</taxon>
        <taxon>Catharanthus</taxon>
    </lineage>
</organism>
<name>A0ACC0BLP0_CATRO</name>